<reference evidence="3" key="1">
    <citation type="journal article" date="2015" name="Genome Announc.">
        <title>Draft Genome Sequence of an Anaerobic Ammonium-Oxidizing Bacterium, "Candidatus Brocadia sinica".</title>
        <authorList>
            <person name="Oshiki M."/>
            <person name="Shinyako-Hata K."/>
            <person name="Satoh H."/>
            <person name="Okabe S."/>
        </authorList>
    </citation>
    <scope>NUCLEOTIDE SEQUENCE [LARGE SCALE GENOMIC DNA]</scope>
    <source>
        <strain evidence="3">JPN1</strain>
    </source>
</reference>
<sequence length="128" mass="14608">MKIERQEKEKATILVPAGDLVYEGIDELETLFKELSDDARYVILDLENTRYLSARALGIMAFYVKLFGDKQRGLKLVHVSEHIKNLFDVTGILKIIEIFESEDAAFVSIGSQVGKLEKMFLWSNDCFS</sequence>
<accession>A0ABQ0JZA3</accession>
<dbReference type="RefSeq" id="WP_052564107.1">
    <property type="nucleotide sequence ID" value="NZ_BAFN01000001.1"/>
</dbReference>
<dbReference type="Proteomes" id="UP000032309">
    <property type="component" value="Unassembled WGS sequence"/>
</dbReference>
<evidence type="ECO:0000313" key="2">
    <source>
        <dbReference type="EMBL" id="GAN34061.1"/>
    </source>
</evidence>
<gene>
    <name evidence="2" type="ORF">BROSI_A2596</name>
</gene>
<name>A0ABQ0JZA3_9BACT</name>
<dbReference type="PROSITE" id="PS50801">
    <property type="entry name" value="STAS"/>
    <property type="match status" value="1"/>
</dbReference>
<dbReference type="EMBL" id="BAFN01000001">
    <property type="protein sequence ID" value="GAN34061.1"/>
    <property type="molecule type" value="Genomic_DNA"/>
</dbReference>
<protein>
    <submittedName>
        <fullName evidence="2">Anti-anti-sigma regulatory factor</fullName>
    </submittedName>
</protein>
<dbReference type="PANTHER" id="PTHR33495:SF2">
    <property type="entry name" value="ANTI-SIGMA FACTOR ANTAGONIST TM_1081-RELATED"/>
    <property type="match status" value="1"/>
</dbReference>
<feature type="domain" description="STAS" evidence="1">
    <location>
        <begin position="1"/>
        <end position="109"/>
    </location>
</feature>
<proteinExistence type="predicted"/>
<dbReference type="CDD" id="cd07043">
    <property type="entry name" value="STAS_anti-anti-sigma_factors"/>
    <property type="match status" value="1"/>
</dbReference>
<comment type="caution">
    <text evidence="2">The sequence shown here is derived from an EMBL/GenBank/DDBJ whole genome shotgun (WGS) entry which is preliminary data.</text>
</comment>
<dbReference type="Pfam" id="PF01740">
    <property type="entry name" value="STAS"/>
    <property type="match status" value="1"/>
</dbReference>
<evidence type="ECO:0000259" key="1">
    <source>
        <dbReference type="PROSITE" id="PS50801"/>
    </source>
</evidence>
<dbReference type="PANTHER" id="PTHR33495">
    <property type="entry name" value="ANTI-SIGMA FACTOR ANTAGONIST TM_1081-RELATED-RELATED"/>
    <property type="match status" value="1"/>
</dbReference>
<organism evidence="2 3">
    <name type="scientific">Candidatus Brocadia sinica JPN1</name>
    <dbReference type="NCBI Taxonomy" id="1197129"/>
    <lineage>
        <taxon>Bacteria</taxon>
        <taxon>Pseudomonadati</taxon>
        <taxon>Planctomycetota</taxon>
        <taxon>Candidatus Brocadiia</taxon>
        <taxon>Candidatus Brocadiales</taxon>
        <taxon>Candidatus Brocadiaceae</taxon>
        <taxon>Candidatus Brocadia</taxon>
    </lineage>
</organism>
<evidence type="ECO:0000313" key="3">
    <source>
        <dbReference type="Proteomes" id="UP000032309"/>
    </source>
</evidence>
<dbReference type="SUPFAM" id="SSF52091">
    <property type="entry name" value="SpoIIaa-like"/>
    <property type="match status" value="1"/>
</dbReference>
<dbReference type="InterPro" id="IPR036513">
    <property type="entry name" value="STAS_dom_sf"/>
</dbReference>
<keyword evidence="3" id="KW-1185">Reference proteome</keyword>
<dbReference type="InterPro" id="IPR002645">
    <property type="entry name" value="STAS_dom"/>
</dbReference>
<dbReference type="Gene3D" id="3.30.750.24">
    <property type="entry name" value="STAS domain"/>
    <property type="match status" value="1"/>
</dbReference>